<dbReference type="SUPFAM" id="SSF47954">
    <property type="entry name" value="Cyclin-like"/>
    <property type="match status" value="2"/>
</dbReference>
<name>A0ABC8VCU1_9POAL</name>
<feature type="domain" description="Cyclin-like" evidence="5">
    <location>
        <begin position="299"/>
        <end position="377"/>
    </location>
</feature>
<evidence type="ECO:0000256" key="2">
    <source>
        <dbReference type="ARBA" id="ARBA00023127"/>
    </source>
</evidence>
<gene>
    <name evidence="7" type="ORF">URODEC1_LOCUS1613</name>
</gene>
<protein>
    <recommendedName>
        <fullName evidence="9">Cyclin N-terminal domain-containing protein</fullName>
    </recommendedName>
</protein>
<dbReference type="EMBL" id="OZ075111">
    <property type="protein sequence ID" value="CAL4887225.1"/>
    <property type="molecule type" value="Genomic_DNA"/>
</dbReference>
<evidence type="ECO:0000256" key="3">
    <source>
        <dbReference type="ARBA" id="ARBA00023306"/>
    </source>
</evidence>
<accession>A0ABC8VCU1</accession>
<evidence type="ECO:0000313" key="8">
    <source>
        <dbReference type="Proteomes" id="UP001497457"/>
    </source>
</evidence>
<dbReference type="GO" id="GO:0051301">
    <property type="term" value="P:cell division"/>
    <property type="evidence" value="ECO:0007669"/>
    <property type="project" value="UniProtKB-KW"/>
</dbReference>
<dbReference type="InterPro" id="IPR004367">
    <property type="entry name" value="Cyclin_C-dom"/>
</dbReference>
<dbReference type="InterPro" id="IPR039361">
    <property type="entry name" value="Cyclin"/>
</dbReference>
<feature type="domain" description="Cyclin-like" evidence="5">
    <location>
        <begin position="196"/>
        <end position="283"/>
    </location>
</feature>
<evidence type="ECO:0000313" key="7">
    <source>
        <dbReference type="EMBL" id="CAL4887225.1"/>
    </source>
</evidence>
<comment type="similarity">
    <text evidence="4">Belongs to the cyclin family.</text>
</comment>
<keyword evidence="1" id="KW-0132">Cell division</keyword>
<dbReference type="Pfam" id="PF02984">
    <property type="entry name" value="Cyclin_C"/>
    <property type="match status" value="1"/>
</dbReference>
<feature type="domain" description="Cyclin C-terminal" evidence="6">
    <location>
        <begin position="292"/>
        <end position="417"/>
    </location>
</feature>
<proteinExistence type="inferred from homology"/>
<sequence>MCSVAPFLLPGQALGARPTMATTYAAEAIPPAWAGYGYYDDDVNADIDALLRGIDAVMCPPNTGDLPKPYFLAQSRRGGDHGASFNGMLRGIPSVRVPSAGAMDAHDATPTTPVTVLAAPRSYGDDEHAAVTTIKTTPPPPPPPKKTQQCGGEYDADIDATFRVMETDPAERPLEDYLSVTQGRGMIMSDRAELVAGMHRFSRHYALAPGTLHRAVSYVDRFLSAKKITGGDRQLRILGAVAVFAAAKYEDRTTCRRINADAVAMYAGCTRHEVLDAERQLVAVLGYRLSGPTAHTFVDHLMRHEQEEGVAAVVRALAHHLADMALLDYRCVTFLPSAVAASAIMLATETVLGCSTAPVEAGYEVDDLRDCVEAIYDMHENLLVWPGCAQMMEDWELATRLPYSLPPPYMLSGMSSPVETCAAAKVVKGRI</sequence>
<evidence type="ECO:0000259" key="5">
    <source>
        <dbReference type="SMART" id="SM00385"/>
    </source>
</evidence>
<keyword evidence="8" id="KW-1185">Reference proteome</keyword>
<dbReference type="PANTHER" id="PTHR10177">
    <property type="entry name" value="CYCLINS"/>
    <property type="match status" value="1"/>
</dbReference>
<dbReference type="SMART" id="SM00385">
    <property type="entry name" value="CYCLIN"/>
    <property type="match status" value="2"/>
</dbReference>
<evidence type="ECO:0000256" key="1">
    <source>
        <dbReference type="ARBA" id="ARBA00022618"/>
    </source>
</evidence>
<evidence type="ECO:0000259" key="6">
    <source>
        <dbReference type="SMART" id="SM01332"/>
    </source>
</evidence>
<evidence type="ECO:0008006" key="9">
    <source>
        <dbReference type="Google" id="ProtNLM"/>
    </source>
</evidence>
<keyword evidence="3" id="KW-0131">Cell cycle</keyword>
<dbReference type="SMART" id="SM01332">
    <property type="entry name" value="Cyclin_C"/>
    <property type="match status" value="1"/>
</dbReference>
<dbReference type="Proteomes" id="UP001497457">
    <property type="component" value="Chromosome 1b"/>
</dbReference>
<dbReference type="InterPro" id="IPR013763">
    <property type="entry name" value="Cyclin-like_dom"/>
</dbReference>
<dbReference type="InterPro" id="IPR036915">
    <property type="entry name" value="Cyclin-like_sf"/>
</dbReference>
<organism evidence="7 8">
    <name type="scientific">Urochloa decumbens</name>
    <dbReference type="NCBI Taxonomy" id="240449"/>
    <lineage>
        <taxon>Eukaryota</taxon>
        <taxon>Viridiplantae</taxon>
        <taxon>Streptophyta</taxon>
        <taxon>Embryophyta</taxon>
        <taxon>Tracheophyta</taxon>
        <taxon>Spermatophyta</taxon>
        <taxon>Magnoliopsida</taxon>
        <taxon>Liliopsida</taxon>
        <taxon>Poales</taxon>
        <taxon>Poaceae</taxon>
        <taxon>PACMAD clade</taxon>
        <taxon>Panicoideae</taxon>
        <taxon>Panicodae</taxon>
        <taxon>Paniceae</taxon>
        <taxon>Melinidinae</taxon>
        <taxon>Urochloa</taxon>
    </lineage>
</organism>
<keyword evidence="2 4" id="KW-0195">Cyclin</keyword>
<dbReference type="Gene3D" id="1.10.472.10">
    <property type="entry name" value="Cyclin-like"/>
    <property type="match status" value="2"/>
</dbReference>
<reference evidence="7" key="1">
    <citation type="submission" date="2024-10" db="EMBL/GenBank/DDBJ databases">
        <authorList>
            <person name="Ryan C."/>
        </authorList>
    </citation>
    <scope>NUCLEOTIDE SEQUENCE [LARGE SCALE GENOMIC DNA]</scope>
</reference>
<dbReference type="InterPro" id="IPR006671">
    <property type="entry name" value="Cyclin_N"/>
</dbReference>
<dbReference type="Pfam" id="PF00134">
    <property type="entry name" value="Cyclin_N"/>
    <property type="match status" value="1"/>
</dbReference>
<dbReference type="AlphaFoldDB" id="A0ABC8VCU1"/>
<evidence type="ECO:0000256" key="4">
    <source>
        <dbReference type="RuleBase" id="RU000383"/>
    </source>
</evidence>